<evidence type="ECO:0000259" key="2">
    <source>
        <dbReference type="Pfam" id="PF13579"/>
    </source>
</evidence>
<dbReference type="InterPro" id="IPR001296">
    <property type="entry name" value="Glyco_trans_1"/>
</dbReference>
<keyword evidence="4" id="KW-1185">Reference proteome</keyword>
<dbReference type="InterPro" id="IPR028098">
    <property type="entry name" value="Glyco_trans_4-like_N"/>
</dbReference>
<dbReference type="GO" id="GO:0016758">
    <property type="term" value="F:hexosyltransferase activity"/>
    <property type="evidence" value="ECO:0007669"/>
    <property type="project" value="TreeGrafter"/>
</dbReference>
<dbReference type="PANTHER" id="PTHR45947:SF3">
    <property type="entry name" value="SULFOQUINOVOSYL TRANSFERASE SQD2"/>
    <property type="match status" value="1"/>
</dbReference>
<feature type="domain" description="Glycosyl transferase family 1" evidence="1">
    <location>
        <begin position="193"/>
        <end position="359"/>
    </location>
</feature>
<dbReference type="CDD" id="cd03808">
    <property type="entry name" value="GT4_CapM-like"/>
    <property type="match status" value="1"/>
</dbReference>
<dbReference type="SUPFAM" id="SSF53756">
    <property type="entry name" value="UDP-Glycosyltransferase/glycogen phosphorylase"/>
    <property type="match status" value="1"/>
</dbReference>
<evidence type="ECO:0000259" key="1">
    <source>
        <dbReference type="Pfam" id="PF00534"/>
    </source>
</evidence>
<dbReference type="AlphaFoldDB" id="A0A7H8Q7H8"/>
<gene>
    <name evidence="3" type="ORF">HF394_01965</name>
</gene>
<name>A0A7H8Q7H8_9BACL</name>
<reference evidence="4" key="1">
    <citation type="submission" date="2020-06" db="EMBL/GenBank/DDBJ databases">
        <title>Isolation of Planomicrobium glaciei.</title>
        <authorList>
            <person name="Malisova L."/>
            <person name="Safrankova R."/>
            <person name="Jakubu V."/>
            <person name="Spanelova P."/>
        </authorList>
    </citation>
    <scope>NUCLEOTIDE SEQUENCE [LARGE SCALE GENOMIC DNA]</scope>
    <source>
        <strain evidence="4">NRL-ATB46093</strain>
    </source>
</reference>
<dbReference type="Pfam" id="PF13579">
    <property type="entry name" value="Glyco_trans_4_4"/>
    <property type="match status" value="1"/>
</dbReference>
<protein>
    <submittedName>
        <fullName evidence="3">Glycosyltransferase family 4 protein</fullName>
    </submittedName>
</protein>
<evidence type="ECO:0000313" key="3">
    <source>
        <dbReference type="EMBL" id="QKX49442.1"/>
    </source>
</evidence>
<organism evidence="3 4">
    <name type="scientific">Planococcus glaciei</name>
    <dbReference type="NCBI Taxonomy" id="459472"/>
    <lineage>
        <taxon>Bacteria</taxon>
        <taxon>Bacillati</taxon>
        <taxon>Bacillota</taxon>
        <taxon>Bacilli</taxon>
        <taxon>Bacillales</taxon>
        <taxon>Caryophanaceae</taxon>
        <taxon>Planococcus</taxon>
    </lineage>
</organism>
<evidence type="ECO:0000313" key="4">
    <source>
        <dbReference type="Proteomes" id="UP000509222"/>
    </source>
</evidence>
<dbReference type="Proteomes" id="UP000509222">
    <property type="component" value="Chromosome"/>
</dbReference>
<dbReference type="InterPro" id="IPR050194">
    <property type="entry name" value="Glycosyltransferase_grp1"/>
</dbReference>
<dbReference type="Pfam" id="PF00534">
    <property type="entry name" value="Glycos_transf_1"/>
    <property type="match status" value="1"/>
</dbReference>
<dbReference type="Gene3D" id="3.40.50.2000">
    <property type="entry name" value="Glycogen Phosphorylase B"/>
    <property type="match status" value="2"/>
</dbReference>
<feature type="domain" description="Glycosyltransferase subfamily 4-like N-terminal" evidence="2">
    <location>
        <begin position="21"/>
        <end position="169"/>
    </location>
</feature>
<dbReference type="EMBL" id="CP051177">
    <property type="protein sequence ID" value="QKX49442.1"/>
    <property type="molecule type" value="Genomic_DNA"/>
</dbReference>
<dbReference type="PANTHER" id="PTHR45947">
    <property type="entry name" value="SULFOQUINOVOSYL TRANSFERASE SQD2"/>
    <property type="match status" value="1"/>
</dbReference>
<proteinExistence type="predicted"/>
<accession>A0A7H8Q7H8</accession>
<keyword evidence="3" id="KW-0808">Transferase</keyword>
<dbReference type="RefSeq" id="WP_051413884.1">
    <property type="nucleotide sequence ID" value="NZ_CP051177.1"/>
</dbReference>
<sequence length="392" mass="43327">MGAKVIQAVTVSESLFFMAGQISHLQNSGYEVKTLSSDGKYIERFKKMEDVPLLLVDMEREISLFKDFKALLKCIRVIRRERPDIVNASTPKAGLIVTLAAYLCGVPIRIYTMRGLRLETTSGLKRKILIAAEKVAAASATHCLAVSESLKAQVSDLGIAPKEKISVLGKGSGEGFELSKFQMSDNLETEIQLKREAYGLTNEHTVLGFVGRMTKDKGIAELVDSFLKLHKTQPNLRLLIIGGYEDADPVDDAVKLEILENPNIIHAGFQADPIPFFHIMDVFVFLTKREGFGNVAIEAALSKTPVVAANVTGAKDTVINGETGFLVDPENSQDILEKLELLVLAPELRQKMGDRGEKWAIENFSNDTLWKELDRYYQQCLVGNMKAVGQAH</sequence>